<feature type="transmembrane region" description="Helical" evidence="7">
    <location>
        <begin position="46"/>
        <end position="70"/>
    </location>
</feature>
<evidence type="ECO:0000256" key="5">
    <source>
        <dbReference type="ARBA" id="ARBA00022989"/>
    </source>
</evidence>
<keyword evidence="3" id="KW-1003">Cell membrane</keyword>
<feature type="transmembrane region" description="Helical" evidence="7">
    <location>
        <begin position="91"/>
        <end position="112"/>
    </location>
</feature>
<proteinExistence type="predicted"/>
<evidence type="ECO:0000313" key="9">
    <source>
        <dbReference type="EMBL" id="MEE4023640.1"/>
    </source>
</evidence>
<feature type="domain" description="Major facilitator superfamily (MFS) profile" evidence="8">
    <location>
        <begin position="235"/>
        <end position="421"/>
    </location>
</feature>
<comment type="caution">
    <text evidence="9">The sequence shown here is derived from an EMBL/GenBank/DDBJ whole genome shotgun (WGS) entry which is preliminary data.</text>
</comment>
<sequence>MTTQTRPHPEVSPRGPLPLLVDRLFGTLFWGKMLSVIGVWTHSLVAALVIFDATGSALMVGLVGVVQFGPQLILSPTSGKWADRGDPARQVIIGRVLCAIGSGAIAVLLAVLHDAGPSAVTAVVLIGSFVVGIGFVVGGPAMQSIVPSLIRTGELPTAMALNSVPMTIGRIVGPITGAFIAAHVGPAWAFGVSAALSLAFAVMLAVVRFPRPAPRKAGQDFRVRVALRHVWQDRPLLFALIAVATVGFASDPAITLAPSMAEEVGGGAQLVGQLSAAFGVGAAISLALLAALRGRPSAPTTASIGLCALALGNGLLAVSSNVGLAMLGFAVAGCGFGVAMTGLSTVVQQRAPEALRGRIMALWMVGFVGSRPLAAALLGGSADLFSAHFAFALGAGVVVITAFICRPKALSHPRDSALNDV</sequence>
<evidence type="ECO:0000256" key="4">
    <source>
        <dbReference type="ARBA" id="ARBA00022692"/>
    </source>
</evidence>
<dbReference type="EMBL" id="JAZDUE010000008">
    <property type="protein sequence ID" value="MEE4023640.1"/>
    <property type="molecule type" value="Genomic_DNA"/>
</dbReference>
<feature type="transmembrane region" description="Helical" evidence="7">
    <location>
        <begin position="359"/>
        <end position="379"/>
    </location>
</feature>
<dbReference type="CDD" id="cd06173">
    <property type="entry name" value="MFS_MefA_like"/>
    <property type="match status" value="1"/>
</dbReference>
<feature type="transmembrane region" description="Helical" evidence="7">
    <location>
        <begin position="324"/>
        <end position="347"/>
    </location>
</feature>
<comment type="subcellular location">
    <subcellularLocation>
        <location evidence="1">Cell membrane</location>
        <topology evidence="1">Multi-pass membrane protein</topology>
    </subcellularLocation>
</comment>
<evidence type="ECO:0000256" key="6">
    <source>
        <dbReference type="ARBA" id="ARBA00023136"/>
    </source>
</evidence>
<accession>A0ABU7MTI0</accession>
<feature type="transmembrane region" description="Helical" evidence="7">
    <location>
        <begin position="187"/>
        <end position="207"/>
    </location>
</feature>
<feature type="transmembrane region" description="Helical" evidence="7">
    <location>
        <begin position="159"/>
        <end position="181"/>
    </location>
</feature>
<keyword evidence="10" id="KW-1185">Reference proteome</keyword>
<evidence type="ECO:0000256" key="3">
    <source>
        <dbReference type="ARBA" id="ARBA00022475"/>
    </source>
</evidence>
<evidence type="ECO:0000256" key="7">
    <source>
        <dbReference type="SAM" id="Phobius"/>
    </source>
</evidence>
<protein>
    <submittedName>
        <fullName evidence="9">MFS transporter</fullName>
    </submittedName>
</protein>
<name>A0ABU7MTI0_9ACTN</name>
<dbReference type="RefSeq" id="WP_330505036.1">
    <property type="nucleotide sequence ID" value="NZ_JAZDUE010000008.1"/>
</dbReference>
<keyword evidence="2" id="KW-0813">Transport</keyword>
<dbReference type="InterPro" id="IPR010290">
    <property type="entry name" value="TM_effector"/>
</dbReference>
<dbReference type="Pfam" id="PF05977">
    <property type="entry name" value="MFS_3"/>
    <property type="match status" value="1"/>
</dbReference>
<keyword evidence="6 7" id="KW-0472">Membrane</keyword>
<evidence type="ECO:0000256" key="2">
    <source>
        <dbReference type="ARBA" id="ARBA00022448"/>
    </source>
</evidence>
<organism evidence="9 10">
    <name type="scientific">Gordonia prachuapensis</name>
    <dbReference type="NCBI Taxonomy" id="3115651"/>
    <lineage>
        <taxon>Bacteria</taxon>
        <taxon>Bacillati</taxon>
        <taxon>Actinomycetota</taxon>
        <taxon>Actinomycetes</taxon>
        <taxon>Mycobacteriales</taxon>
        <taxon>Gordoniaceae</taxon>
        <taxon>Gordonia</taxon>
    </lineage>
</organism>
<feature type="transmembrane region" description="Helical" evidence="7">
    <location>
        <begin position="270"/>
        <end position="292"/>
    </location>
</feature>
<feature type="transmembrane region" description="Helical" evidence="7">
    <location>
        <begin position="299"/>
        <end position="318"/>
    </location>
</feature>
<dbReference type="PROSITE" id="PS50850">
    <property type="entry name" value="MFS"/>
    <property type="match status" value="1"/>
</dbReference>
<reference evidence="9 10" key="1">
    <citation type="submission" date="2024-01" db="EMBL/GenBank/DDBJ databases">
        <title>Draft genome sequence of Gordonia sp. PKS22-38.</title>
        <authorList>
            <person name="Suphannarot A."/>
            <person name="Mingma R."/>
        </authorList>
    </citation>
    <scope>NUCLEOTIDE SEQUENCE [LARGE SCALE GENOMIC DNA]</scope>
    <source>
        <strain evidence="9 10">PKS22-38</strain>
    </source>
</reference>
<evidence type="ECO:0000256" key="1">
    <source>
        <dbReference type="ARBA" id="ARBA00004651"/>
    </source>
</evidence>
<dbReference type="Gene3D" id="1.20.1250.20">
    <property type="entry name" value="MFS general substrate transporter like domains"/>
    <property type="match status" value="1"/>
</dbReference>
<keyword evidence="4 7" id="KW-0812">Transmembrane</keyword>
<evidence type="ECO:0000259" key="8">
    <source>
        <dbReference type="PROSITE" id="PS50850"/>
    </source>
</evidence>
<evidence type="ECO:0000313" key="10">
    <source>
        <dbReference type="Proteomes" id="UP001335729"/>
    </source>
</evidence>
<keyword evidence="5 7" id="KW-1133">Transmembrane helix</keyword>
<feature type="transmembrane region" description="Helical" evidence="7">
    <location>
        <begin position="236"/>
        <end position="258"/>
    </location>
</feature>
<dbReference type="SUPFAM" id="SSF103473">
    <property type="entry name" value="MFS general substrate transporter"/>
    <property type="match status" value="1"/>
</dbReference>
<dbReference type="PANTHER" id="PTHR23513:SF11">
    <property type="entry name" value="STAPHYLOFERRIN A TRANSPORTER"/>
    <property type="match status" value="1"/>
</dbReference>
<feature type="transmembrane region" description="Helical" evidence="7">
    <location>
        <begin position="20"/>
        <end position="40"/>
    </location>
</feature>
<dbReference type="InterPro" id="IPR036259">
    <property type="entry name" value="MFS_trans_sf"/>
</dbReference>
<dbReference type="Proteomes" id="UP001335729">
    <property type="component" value="Unassembled WGS sequence"/>
</dbReference>
<dbReference type="PANTHER" id="PTHR23513">
    <property type="entry name" value="INTEGRAL MEMBRANE EFFLUX PROTEIN-RELATED"/>
    <property type="match status" value="1"/>
</dbReference>
<gene>
    <name evidence="9" type="ORF">V1Y59_11175</name>
</gene>
<feature type="transmembrane region" description="Helical" evidence="7">
    <location>
        <begin position="385"/>
        <end position="405"/>
    </location>
</feature>
<dbReference type="InterPro" id="IPR020846">
    <property type="entry name" value="MFS_dom"/>
</dbReference>
<feature type="transmembrane region" description="Helical" evidence="7">
    <location>
        <begin position="118"/>
        <end position="138"/>
    </location>
</feature>